<proteinExistence type="predicted"/>
<protein>
    <submittedName>
        <fullName evidence="2">Carboxypeptidase-like regulatory domain-containing protein</fullName>
    </submittedName>
</protein>
<evidence type="ECO:0000313" key="2">
    <source>
        <dbReference type="EMBL" id="MDQ7916353.1"/>
    </source>
</evidence>
<feature type="chain" id="PRO_5045331007" evidence="1">
    <location>
        <begin position="17"/>
        <end position="304"/>
    </location>
</feature>
<evidence type="ECO:0000256" key="1">
    <source>
        <dbReference type="SAM" id="SignalP"/>
    </source>
</evidence>
<reference evidence="2 3" key="1">
    <citation type="submission" date="2023-08" db="EMBL/GenBank/DDBJ databases">
        <title>Mesonia sp. MT50, isolated from deep-sea sediment of the Mariana Trench.</title>
        <authorList>
            <person name="Fu H."/>
        </authorList>
    </citation>
    <scope>NUCLEOTIDE SEQUENCE [LARGE SCALE GENOMIC DNA]</scope>
    <source>
        <strain evidence="2 3">MT50</strain>
    </source>
</reference>
<accession>A0ABU0ZY09</accession>
<gene>
    <name evidence="2" type="ORF">RBU60_02105</name>
</gene>
<dbReference type="InterPro" id="IPR008969">
    <property type="entry name" value="CarboxyPept-like_regulatory"/>
</dbReference>
<dbReference type="EMBL" id="JAVHUL010000003">
    <property type="protein sequence ID" value="MDQ7916353.1"/>
    <property type="molecule type" value="Genomic_DNA"/>
</dbReference>
<keyword evidence="3" id="KW-1185">Reference proteome</keyword>
<dbReference type="SUPFAM" id="SSF49464">
    <property type="entry name" value="Carboxypeptidase regulatory domain-like"/>
    <property type="match status" value="1"/>
</dbReference>
<dbReference type="Proteomes" id="UP001230915">
    <property type="component" value="Unassembled WGS sequence"/>
</dbReference>
<feature type="signal peptide" evidence="1">
    <location>
        <begin position="1"/>
        <end position="16"/>
    </location>
</feature>
<evidence type="ECO:0000313" key="3">
    <source>
        <dbReference type="Proteomes" id="UP001230915"/>
    </source>
</evidence>
<comment type="caution">
    <text evidence="2">The sequence shown here is derived from an EMBL/GenBank/DDBJ whole genome shotgun (WGS) entry which is preliminary data.</text>
</comment>
<organism evidence="2 3">
    <name type="scientific">Mesonia profundi</name>
    <dbReference type="NCBI Taxonomy" id="3070998"/>
    <lineage>
        <taxon>Bacteria</taxon>
        <taxon>Pseudomonadati</taxon>
        <taxon>Bacteroidota</taxon>
        <taxon>Flavobacteriia</taxon>
        <taxon>Flavobacteriales</taxon>
        <taxon>Flavobacteriaceae</taxon>
        <taxon>Mesonia</taxon>
    </lineage>
</organism>
<dbReference type="RefSeq" id="WP_308862974.1">
    <property type="nucleotide sequence ID" value="NZ_JAVHUL010000003.1"/>
</dbReference>
<sequence>MRLILFLFLYPILSTAQVFTSKLKSAEKQEPLGYVNVSILDKKIGTNTNSKGEFSLDLEKYKQDSLLISHLGYESKKISIGTLLEQAQEYQEIYLETTYEVMDEVVLQVKRKKYGSKHRLGLRKKWFSSKIGVQFGMEQAIYIPNEKEKKGKVEEVSFWVGEQEELFYNSKLTWFRIKFYNYDEDKDEPGALLSYENLVIKPDGNTKQQLSIELSKFAIPFLKNGICVVIETINPNPTEGSDNQFMTYPKLIYSREKNNRAWMSYRGNNWQHRSKKHRVTKTVLGNEKKFYLTPVVKIKVRYEK</sequence>
<dbReference type="Pfam" id="PF13715">
    <property type="entry name" value="CarbopepD_reg_2"/>
    <property type="match status" value="1"/>
</dbReference>
<name>A0ABU0ZY09_9FLAO</name>
<keyword evidence="1" id="KW-0732">Signal</keyword>